<gene>
    <name evidence="2" type="ORF">EG327_004144</name>
    <name evidence="1" type="ORF">EG328_002537</name>
</gene>
<name>A0A8H3ZEU4_VENIN</name>
<comment type="caution">
    <text evidence="2">The sequence shown here is derived from an EMBL/GenBank/DDBJ whole genome shotgun (WGS) entry which is preliminary data.</text>
</comment>
<reference evidence="2 4" key="1">
    <citation type="submission" date="2019-07" db="EMBL/GenBank/DDBJ databases">
        <title>Venturia inaequalis Genome Resource.</title>
        <authorList>
            <person name="Lichtner F.J."/>
        </authorList>
    </citation>
    <scope>NUCLEOTIDE SEQUENCE [LARGE SCALE GENOMIC DNA]</scope>
    <source>
        <strain evidence="1 3">120213</strain>
        <strain evidence="2 4">DMI_063113</strain>
    </source>
</reference>
<dbReference type="Proteomes" id="UP000447873">
    <property type="component" value="Unassembled WGS sequence"/>
</dbReference>
<organism evidence="2 4">
    <name type="scientific">Venturia inaequalis</name>
    <name type="common">Apple scab fungus</name>
    <dbReference type="NCBI Taxonomy" id="5025"/>
    <lineage>
        <taxon>Eukaryota</taxon>
        <taxon>Fungi</taxon>
        <taxon>Dikarya</taxon>
        <taxon>Ascomycota</taxon>
        <taxon>Pezizomycotina</taxon>
        <taxon>Dothideomycetes</taxon>
        <taxon>Pleosporomycetidae</taxon>
        <taxon>Venturiales</taxon>
        <taxon>Venturiaceae</taxon>
        <taxon>Venturia</taxon>
    </lineage>
</organism>
<dbReference type="AlphaFoldDB" id="A0A8H3ZEU4"/>
<keyword evidence="4" id="KW-1185">Reference proteome</keyword>
<dbReference type="EMBL" id="WNWR01000025">
    <property type="protein sequence ID" value="KAE9993623.1"/>
    <property type="molecule type" value="Genomic_DNA"/>
</dbReference>
<sequence>MVAAQALGRTIRTKISTCFAPVIRRAPVVIWPYFWIGGTKETRRRRWLHDPRQTSGTVHHAAITDTESTAEQPVRQSQRTQAQLQLRVHYSAWDSGSQTIPGVTTYNQYAQAFHRGPPGSSWYKVVPGPPVNSGCTLKLKEKNVSADTVATLYLEATERSAVRRRNLVGTALEDRIEQRPGL</sequence>
<dbReference type="EMBL" id="WNWS01000170">
    <property type="protein sequence ID" value="KAE9976639.1"/>
    <property type="molecule type" value="Genomic_DNA"/>
</dbReference>
<proteinExistence type="predicted"/>
<evidence type="ECO:0000313" key="2">
    <source>
        <dbReference type="EMBL" id="KAE9993623.1"/>
    </source>
</evidence>
<accession>A0A8H3ZEU4</accession>
<evidence type="ECO:0000313" key="3">
    <source>
        <dbReference type="Proteomes" id="UP000447873"/>
    </source>
</evidence>
<dbReference type="Proteomes" id="UP000490939">
    <property type="component" value="Unassembled WGS sequence"/>
</dbReference>
<evidence type="ECO:0000313" key="1">
    <source>
        <dbReference type="EMBL" id="KAE9976639.1"/>
    </source>
</evidence>
<evidence type="ECO:0000313" key="4">
    <source>
        <dbReference type="Proteomes" id="UP000490939"/>
    </source>
</evidence>
<protein>
    <submittedName>
        <fullName evidence="2">Uncharacterized protein</fullName>
    </submittedName>
</protein>